<reference evidence="2" key="1">
    <citation type="journal article" date="2005" name="Nature">
        <title>The map-based sequence of the rice genome.</title>
        <authorList>
            <consortium name="International rice genome sequencing project (IRGSP)"/>
            <person name="Matsumoto T."/>
            <person name="Wu J."/>
            <person name="Kanamori H."/>
            <person name="Katayose Y."/>
            <person name="Fujisawa M."/>
            <person name="Namiki N."/>
            <person name="Mizuno H."/>
            <person name="Yamamoto K."/>
            <person name="Antonio B.A."/>
            <person name="Baba T."/>
            <person name="Sakata K."/>
            <person name="Nagamura Y."/>
            <person name="Aoki H."/>
            <person name="Arikawa K."/>
            <person name="Arita K."/>
            <person name="Bito T."/>
            <person name="Chiden Y."/>
            <person name="Fujitsuka N."/>
            <person name="Fukunaka R."/>
            <person name="Hamada M."/>
            <person name="Harada C."/>
            <person name="Hayashi A."/>
            <person name="Hijishita S."/>
            <person name="Honda M."/>
            <person name="Hosokawa S."/>
            <person name="Ichikawa Y."/>
            <person name="Idonuma A."/>
            <person name="Iijima M."/>
            <person name="Ikeda M."/>
            <person name="Ikeno M."/>
            <person name="Ito K."/>
            <person name="Ito S."/>
            <person name="Ito T."/>
            <person name="Ito Y."/>
            <person name="Ito Y."/>
            <person name="Iwabuchi A."/>
            <person name="Kamiya K."/>
            <person name="Karasawa W."/>
            <person name="Kurita K."/>
            <person name="Katagiri S."/>
            <person name="Kikuta A."/>
            <person name="Kobayashi H."/>
            <person name="Kobayashi N."/>
            <person name="Machita K."/>
            <person name="Maehara T."/>
            <person name="Masukawa M."/>
            <person name="Mizubayashi T."/>
            <person name="Mukai Y."/>
            <person name="Nagasaki H."/>
            <person name="Nagata Y."/>
            <person name="Naito S."/>
            <person name="Nakashima M."/>
            <person name="Nakama Y."/>
            <person name="Nakamichi Y."/>
            <person name="Nakamura M."/>
            <person name="Meguro A."/>
            <person name="Negishi M."/>
            <person name="Ohta I."/>
            <person name="Ohta T."/>
            <person name="Okamoto M."/>
            <person name="Ono N."/>
            <person name="Saji S."/>
            <person name="Sakaguchi M."/>
            <person name="Sakai K."/>
            <person name="Shibata M."/>
            <person name="Shimokawa T."/>
            <person name="Song J."/>
            <person name="Takazaki Y."/>
            <person name="Terasawa K."/>
            <person name="Tsugane M."/>
            <person name="Tsuji K."/>
            <person name="Ueda S."/>
            <person name="Waki K."/>
            <person name="Yamagata H."/>
            <person name="Yamamoto M."/>
            <person name="Yamamoto S."/>
            <person name="Yamane H."/>
            <person name="Yoshiki S."/>
            <person name="Yoshihara R."/>
            <person name="Yukawa K."/>
            <person name="Zhong H."/>
            <person name="Yano M."/>
            <person name="Yuan Q."/>
            <person name="Ouyang S."/>
            <person name="Liu J."/>
            <person name="Jones K.M."/>
            <person name="Gansberger K."/>
            <person name="Moffat K."/>
            <person name="Hill J."/>
            <person name="Bera J."/>
            <person name="Fadrosh D."/>
            <person name="Jin S."/>
            <person name="Johri S."/>
            <person name="Kim M."/>
            <person name="Overton L."/>
            <person name="Reardon M."/>
            <person name="Tsitrin T."/>
            <person name="Vuong H."/>
            <person name="Weaver B."/>
            <person name="Ciecko A."/>
            <person name="Tallon L."/>
            <person name="Jackson J."/>
            <person name="Pai G."/>
            <person name="Aken S.V."/>
            <person name="Utterback T."/>
            <person name="Reidmuller S."/>
            <person name="Feldblyum T."/>
            <person name="Hsiao J."/>
            <person name="Zismann V."/>
            <person name="Iobst S."/>
            <person name="de Vazeille A.R."/>
            <person name="Buell C.R."/>
            <person name="Ying K."/>
            <person name="Li Y."/>
            <person name="Lu T."/>
            <person name="Huang Y."/>
            <person name="Zhao Q."/>
            <person name="Feng Q."/>
            <person name="Zhang L."/>
            <person name="Zhu J."/>
            <person name="Weng Q."/>
            <person name="Mu J."/>
            <person name="Lu Y."/>
            <person name="Fan D."/>
            <person name="Liu Y."/>
            <person name="Guan J."/>
            <person name="Zhang Y."/>
            <person name="Yu S."/>
            <person name="Liu X."/>
            <person name="Zhang Y."/>
            <person name="Hong G."/>
            <person name="Han B."/>
            <person name="Choisne N."/>
            <person name="Demange N."/>
            <person name="Orjeda G."/>
            <person name="Samain S."/>
            <person name="Cattolico L."/>
            <person name="Pelletier E."/>
            <person name="Couloux A."/>
            <person name="Segurens B."/>
            <person name="Wincker P."/>
            <person name="D'Hont A."/>
            <person name="Scarpelli C."/>
            <person name="Weissenbach J."/>
            <person name="Salanoubat M."/>
            <person name="Quetier F."/>
            <person name="Yu Y."/>
            <person name="Kim H.R."/>
            <person name="Rambo T."/>
            <person name="Currie J."/>
            <person name="Collura K."/>
            <person name="Luo M."/>
            <person name="Yang T."/>
            <person name="Ammiraju J.S.S."/>
            <person name="Engler F."/>
            <person name="Soderlund C."/>
            <person name="Wing R.A."/>
            <person name="Palmer L.E."/>
            <person name="de la Bastide M."/>
            <person name="Spiegel L."/>
            <person name="Nascimento L."/>
            <person name="Zutavern T."/>
            <person name="O'Shaughnessy A."/>
            <person name="Dike S."/>
            <person name="Dedhia N."/>
            <person name="Preston R."/>
            <person name="Balija V."/>
            <person name="McCombie W.R."/>
            <person name="Chow T."/>
            <person name="Chen H."/>
            <person name="Chung M."/>
            <person name="Chen C."/>
            <person name="Shaw J."/>
            <person name="Wu H."/>
            <person name="Hsiao K."/>
            <person name="Chao Y."/>
            <person name="Chu M."/>
            <person name="Cheng C."/>
            <person name="Hour A."/>
            <person name="Lee P."/>
            <person name="Lin S."/>
            <person name="Lin Y."/>
            <person name="Liou J."/>
            <person name="Liu S."/>
            <person name="Hsing Y."/>
            <person name="Raghuvanshi S."/>
            <person name="Mohanty A."/>
            <person name="Bharti A.K."/>
            <person name="Gaur A."/>
            <person name="Gupta V."/>
            <person name="Kumar D."/>
            <person name="Ravi V."/>
            <person name="Vij S."/>
            <person name="Kapur A."/>
            <person name="Khurana P."/>
            <person name="Khurana P."/>
            <person name="Khurana J.P."/>
            <person name="Tyagi A.K."/>
            <person name="Gaikwad K."/>
            <person name="Singh A."/>
            <person name="Dalal V."/>
            <person name="Srivastava S."/>
            <person name="Dixit A."/>
            <person name="Pal A.K."/>
            <person name="Ghazi I.A."/>
            <person name="Yadav M."/>
            <person name="Pandit A."/>
            <person name="Bhargava A."/>
            <person name="Sureshbabu K."/>
            <person name="Batra K."/>
            <person name="Sharma T.R."/>
            <person name="Mohapatra T."/>
            <person name="Singh N.K."/>
            <person name="Messing J."/>
            <person name="Nelson A.B."/>
            <person name="Fuks G."/>
            <person name="Kavchok S."/>
            <person name="Keizer G."/>
            <person name="Linton E."/>
            <person name="Llaca V."/>
            <person name="Song R."/>
            <person name="Tanyolac B."/>
            <person name="Young S."/>
            <person name="Ho-Il K."/>
            <person name="Hahn J.H."/>
            <person name="Sangsakoo G."/>
            <person name="Vanavichit A."/>
            <person name="de Mattos Luiz.A.T."/>
            <person name="Zimmer P.D."/>
            <person name="Malone G."/>
            <person name="Dellagostin O."/>
            <person name="de Oliveira A.C."/>
            <person name="Bevan M."/>
            <person name="Bancroft I."/>
            <person name="Minx P."/>
            <person name="Cordum H."/>
            <person name="Wilson R."/>
            <person name="Cheng Z."/>
            <person name="Jin W."/>
            <person name="Jiang J."/>
            <person name="Leong S.A."/>
            <person name="Iwama H."/>
            <person name="Gojobori T."/>
            <person name="Itoh T."/>
            <person name="Niimura Y."/>
            <person name="Fujii Y."/>
            <person name="Habara T."/>
            <person name="Sakai H."/>
            <person name="Sato Y."/>
            <person name="Wilson G."/>
            <person name="Kumar K."/>
            <person name="McCouch S."/>
            <person name="Juretic N."/>
            <person name="Hoen D."/>
            <person name="Wright S."/>
            <person name="Bruskiewich R."/>
            <person name="Bureau T."/>
            <person name="Miyao A."/>
            <person name="Hirochika H."/>
            <person name="Nishikawa T."/>
            <person name="Kadowaki K."/>
            <person name="Sugiura M."/>
            <person name="Burr B."/>
            <person name="Sasaki T."/>
        </authorList>
    </citation>
    <scope>NUCLEOTIDE SEQUENCE [LARGE SCALE GENOMIC DNA]</scope>
    <source>
        <strain evidence="2">cv. Nipponbare</strain>
    </source>
</reference>
<dbReference type="InParanoid" id="A0A0P0WMN6"/>
<sequence>MFSRTREAKHLLYLSDTSSGVLNSEFMIRLFLSIIESVLSSELSSDSSSGVIFSAICFSNKLYILLYFSFDFLNRDQSLPSQMTCFFLSFCKRSFCRMYCFTTSAAPN</sequence>
<organism evidence="1 2">
    <name type="scientific">Oryza sativa subsp. japonica</name>
    <name type="common">Rice</name>
    <dbReference type="NCBI Taxonomy" id="39947"/>
    <lineage>
        <taxon>Eukaryota</taxon>
        <taxon>Viridiplantae</taxon>
        <taxon>Streptophyta</taxon>
        <taxon>Embryophyta</taxon>
        <taxon>Tracheophyta</taxon>
        <taxon>Spermatophyta</taxon>
        <taxon>Magnoliopsida</taxon>
        <taxon>Liliopsida</taxon>
        <taxon>Poales</taxon>
        <taxon>Poaceae</taxon>
        <taxon>BOP clade</taxon>
        <taxon>Oryzoideae</taxon>
        <taxon>Oryzeae</taxon>
        <taxon>Oryzinae</taxon>
        <taxon>Oryza</taxon>
        <taxon>Oryza sativa</taxon>
    </lineage>
</organism>
<evidence type="ECO:0000313" key="1">
    <source>
        <dbReference type="EMBL" id="BAS94075.1"/>
    </source>
</evidence>
<name>A0A0P0WMN6_ORYSJ</name>
<dbReference type="PaxDb" id="39947-A0A0P0WMN6"/>
<evidence type="ECO:0000313" key="2">
    <source>
        <dbReference type="Proteomes" id="UP000059680"/>
    </source>
</evidence>
<dbReference type="Gramene" id="Os05t0420750-00">
    <property type="protein sequence ID" value="Os05t0420750-00"/>
    <property type="gene ID" value="Os05g0420750"/>
</dbReference>
<reference evidence="1 2" key="2">
    <citation type="journal article" date="2013" name="Plant Cell Physiol.">
        <title>Rice Annotation Project Database (RAP-DB): an integrative and interactive database for rice genomics.</title>
        <authorList>
            <person name="Sakai H."/>
            <person name="Lee S.S."/>
            <person name="Tanaka T."/>
            <person name="Numa H."/>
            <person name="Kim J."/>
            <person name="Kawahara Y."/>
            <person name="Wakimoto H."/>
            <person name="Yang C.C."/>
            <person name="Iwamoto M."/>
            <person name="Abe T."/>
            <person name="Yamada Y."/>
            <person name="Muto A."/>
            <person name="Inokuchi H."/>
            <person name="Ikemura T."/>
            <person name="Matsumoto T."/>
            <person name="Sasaki T."/>
            <person name="Itoh T."/>
        </authorList>
    </citation>
    <scope>NUCLEOTIDE SEQUENCE [LARGE SCALE GENOMIC DNA]</scope>
    <source>
        <strain evidence="2">cv. Nipponbare</strain>
    </source>
</reference>
<dbReference type="Proteomes" id="UP000059680">
    <property type="component" value="Chromosome 5"/>
</dbReference>
<accession>A0A0P0WMN6</accession>
<keyword evidence="2" id="KW-1185">Reference proteome</keyword>
<dbReference type="EMBL" id="AP014961">
    <property type="protein sequence ID" value="BAS94075.1"/>
    <property type="molecule type" value="Genomic_DNA"/>
</dbReference>
<gene>
    <name evidence="1" type="ordered locus">Os05g0420750</name>
    <name evidence="1" type="ORF">OSNPB_050420750</name>
</gene>
<proteinExistence type="predicted"/>
<protein>
    <submittedName>
        <fullName evidence="1">Os05g0420750 protein</fullName>
    </submittedName>
</protein>
<dbReference type="AlphaFoldDB" id="A0A0P0WMN6"/>
<reference evidence="1 2" key="3">
    <citation type="journal article" date="2013" name="Rice">
        <title>Improvement of the Oryza sativa Nipponbare reference genome using next generation sequence and optical map data.</title>
        <authorList>
            <person name="Kawahara Y."/>
            <person name="de la Bastide M."/>
            <person name="Hamilton J.P."/>
            <person name="Kanamori H."/>
            <person name="McCombie W.R."/>
            <person name="Ouyang S."/>
            <person name="Schwartz D.C."/>
            <person name="Tanaka T."/>
            <person name="Wu J."/>
            <person name="Zhou S."/>
            <person name="Childs K.L."/>
            <person name="Davidson R.M."/>
            <person name="Lin H."/>
            <person name="Quesada-Ocampo L."/>
            <person name="Vaillancourt B."/>
            <person name="Sakai H."/>
            <person name="Lee S.S."/>
            <person name="Kim J."/>
            <person name="Numa H."/>
            <person name="Itoh T."/>
            <person name="Buell C.R."/>
            <person name="Matsumoto T."/>
        </authorList>
    </citation>
    <scope>NUCLEOTIDE SEQUENCE [LARGE SCALE GENOMIC DNA]</scope>
    <source>
        <strain evidence="2">cv. Nipponbare</strain>
    </source>
</reference>